<evidence type="ECO:0000313" key="5">
    <source>
        <dbReference type="Proteomes" id="UP000323521"/>
    </source>
</evidence>
<accession>A0A3G1KYB0</accession>
<dbReference type="SUPFAM" id="SSF53850">
    <property type="entry name" value="Periplasmic binding protein-like II"/>
    <property type="match status" value="1"/>
</dbReference>
<dbReference type="Pfam" id="PF00497">
    <property type="entry name" value="SBP_bac_3"/>
    <property type="match status" value="1"/>
</dbReference>
<feature type="domain" description="Solute-binding protein family 3/N-terminal" evidence="3">
    <location>
        <begin position="57"/>
        <end position="282"/>
    </location>
</feature>
<proteinExistence type="predicted"/>
<evidence type="ECO:0000259" key="3">
    <source>
        <dbReference type="SMART" id="SM00062"/>
    </source>
</evidence>
<dbReference type="PROSITE" id="PS51257">
    <property type="entry name" value="PROKAR_LIPOPROTEIN"/>
    <property type="match status" value="1"/>
</dbReference>
<evidence type="ECO:0000256" key="2">
    <source>
        <dbReference type="SAM" id="SignalP"/>
    </source>
</evidence>
<dbReference type="SMART" id="SM00062">
    <property type="entry name" value="PBPb"/>
    <property type="match status" value="1"/>
</dbReference>
<dbReference type="OrthoDB" id="9774451at2"/>
<keyword evidence="1 2" id="KW-0732">Signal</keyword>
<evidence type="ECO:0000256" key="1">
    <source>
        <dbReference type="ARBA" id="ARBA00022729"/>
    </source>
</evidence>
<dbReference type="KEGG" id="fwa:DCMF_24140"/>
<dbReference type="Gene3D" id="3.40.190.10">
    <property type="entry name" value="Periplasmic binding protein-like II"/>
    <property type="match status" value="2"/>
</dbReference>
<dbReference type="Proteomes" id="UP000323521">
    <property type="component" value="Chromosome"/>
</dbReference>
<organism evidence="4 5">
    <name type="scientific">Formimonas warabiya</name>
    <dbReference type="NCBI Taxonomy" id="1761012"/>
    <lineage>
        <taxon>Bacteria</taxon>
        <taxon>Bacillati</taxon>
        <taxon>Bacillota</taxon>
        <taxon>Clostridia</taxon>
        <taxon>Eubacteriales</taxon>
        <taxon>Peptococcaceae</taxon>
        <taxon>Candidatus Formimonas</taxon>
    </lineage>
</organism>
<feature type="chain" id="PRO_5039718769" description="Solute-binding protein family 3/N-terminal domain-containing protein" evidence="2">
    <location>
        <begin position="22"/>
        <end position="282"/>
    </location>
</feature>
<reference evidence="4 5" key="1">
    <citation type="submission" date="2016-10" db="EMBL/GenBank/DDBJ databases">
        <title>Complete Genome Sequence of Peptococcaceae strain DCMF.</title>
        <authorList>
            <person name="Edwards R.J."/>
            <person name="Holland S.I."/>
            <person name="Deshpande N.P."/>
            <person name="Wong Y.K."/>
            <person name="Ertan H."/>
            <person name="Manefield M."/>
            <person name="Russell T.L."/>
            <person name="Lee M.J."/>
        </authorList>
    </citation>
    <scope>NUCLEOTIDE SEQUENCE [LARGE SCALE GENOMIC DNA]</scope>
    <source>
        <strain evidence="4 5">DCMF</strain>
    </source>
</reference>
<dbReference type="PANTHER" id="PTHR35936:SF34">
    <property type="entry name" value="ABC TRANSPORTER EXTRACELLULAR-BINDING PROTEIN YCKB-RELATED"/>
    <property type="match status" value="1"/>
</dbReference>
<dbReference type="PANTHER" id="PTHR35936">
    <property type="entry name" value="MEMBRANE-BOUND LYTIC MUREIN TRANSGLYCOSYLASE F"/>
    <property type="match status" value="1"/>
</dbReference>
<gene>
    <name evidence="4" type="ORF">DCMF_24140</name>
</gene>
<name>A0A3G1KYB0_FORW1</name>
<keyword evidence="5" id="KW-1185">Reference proteome</keyword>
<evidence type="ECO:0000313" key="4">
    <source>
        <dbReference type="EMBL" id="ATW27431.1"/>
    </source>
</evidence>
<sequence length="282" mass="29968">MKRFKFTVLILVLVLSVFALAGCGGTNNSTGDAENTADTENSTPADASLQTVLDKGVLRVGMCPEYPPFESINESNEIVGFDPSLAAEIAKELGIKAECVNTPWEGLIAGLNNGDFDIIMSAMSPEEATAATKAVELSDNYYVMSDVIVVRSDNTDINSKEDLAGKIVGVQDACSAAQAAEDLPNKGIQVAKLNHYTRNAEAYAELANGRIDALVVSITYANEQAKNNPGFKVVNDPLHEVGIAVVAKQGSVALIDKIDEIVAKLKENGTYDKVAVQWLAAD</sequence>
<protein>
    <recommendedName>
        <fullName evidence="3">Solute-binding protein family 3/N-terminal domain-containing protein</fullName>
    </recommendedName>
</protein>
<feature type="signal peptide" evidence="2">
    <location>
        <begin position="1"/>
        <end position="21"/>
    </location>
</feature>
<dbReference type="RefSeq" id="WP_148136787.1">
    <property type="nucleotide sequence ID" value="NZ_CP017634.1"/>
</dbReference>
<dbReference type="AlphaFoldDB" id="A0A3G1KYB0"/>
<dbReference type="EMBL" id="CP017634">
    <property type="protein sequence ID" value="ATW27431.1"/>
    <property type="molecule type" value="Genomic_DNA"/>
</dbReference>
<dbReference type="InterPro" id="IPR001638">
    <property type="entry name" value="Solute-binding_3/MltF_N"/>
</dbReference>